<evidence type="ECO:0000313" key="6">
    <source>
        <dbReference type="Proteomes" id="UP001151760"/>
    </source>
</evidence>
<dbReference type="EMBL" id="BQNB010014960">
    <property type="protein sequence ID" value="GJT34406.1"/>
    <property type="molecule type" value="Genomic_DNA"/>
</dbReference>
<name>A0ABQ5D521_9ASTR</name>
<feature type="coiled-coil region" evidence="2">
    <location>
        <begin position="407"/>
        <end position="507"/>
    </location>
</feature>
<feature type="region of interest" description="Disordered" evidence="3">
    <location>
        <begin position="914"/>
        <end position="941"/>
    </location>
</feature>
<feature type="domain" description="CCHC-type" evidence="4">
    <location>
        <begin position="299"/>
        <end position="315"/>
    </location>
</feature>
<dbReference type="SUPFAM" id="SSF57756">
    <property type="entry name" value="Retrovirus zinc finger-like domains"/>
    <property type="match status" value="1"/>
</dbReference>
<feature type="compositionally biased region" description="Polar residues" evidence="3">
    <location>
        <begin position="328"/>
        <end position="339"/>
    </location>
</feature>
<feature type="region of interest" description="Disordered" evidence="3">
    <location>
        <begin position="54"/>
        <end position="75"/>
    </location>
</feature>
<organism evidence="5 6">
    <name type="scientific">Tanacetum coccineum</name>
    <dbReference type="NCBI Taxonomy" id="301880"/>
    <lineage>
        <taxon>Eukaryota</taxon>
        <taxon>Viridiplantae</taxon>
        <taxon>Streptophyta</taxon>
        <taxon>Embryophyta</taxon>
        <taxon>Tracheophyta</taxon>
        <taxon>Spermatophyta</taxon>
        <taxon>Magnoliopsida</taxon>
        <taxon>eudicotyledons</taxon>
        <taxon>Gunneridae</taxon>
        <taxon>Pentapetalae</taxon>
        <taxon>asterids</taxon>
        <taxon>campanulids</taxon>
        <taxon>Asterales</taxon>
        <taxon>Asteraceae</taxon>
        <taxon>Asteroideae</taxon>
        <taxon>Anthemideae</taxon>
        <taxon>Anthemidinae</taxon>
        <taxon>Tanacetum</taxon>
    </lineage>
</organism>
<feature type="compositionally biased region" description="Pro residues" evidence="3">
    <location>
        <begin position="922"/>
        <end position="932"/>
    </location>
</feature>
<dbReference type="InterPro" id="IPR001878">
    <property type="entry name" value="Znf_CCHC"/>
</dbReference>
<dbReference type="InterPro" id="IPR036875">
    <property type="entry name" value="Znf_CCHC_sf"/>
</dbReference>
<keyword evidence="1" id="KW-0479">Metal-binding</keyword>
<dbReference type="Pfam" id="PF00098">
    <property type="entry name" value="zf-CCHC"/>
    <property type="match status" value="1"/>
</dbReference>
<keyword evidence="6" id="KW-1185">Reference proteome</keyword>
<keyword evidence="1" id="KW-0862">Zinc</keyword>
<feature type="coiled-coil region" evidence="2">
    <location>
        <begin position="965"/>
        <end position="992"/>
    </location>
</feature>
<feature type="region of interest" description="Disordered" evidence="3">
    <location>
        <begin position="1120"/>
        <end position="1154"/>
    </location>
</feature>
<feature type="compositionally biased region" description="Basic and acidic residues" evidence="3">
    <location>
        <begin position="1120"/>
        <end position="1137"/>
    </location>
</feature>
<proteinExistence type="predicted"/>
<evidence type="ECO:0000313" key="5">
    <source>
        <dbReference type="EMBL" id="GJT34406.1"/>
    </source>
</evidence>
<evidence type="ECO:0000256" key="1">
    <source>
        <dbReference type="PROSITE-ProRule" id="PRU00047"/>
    </source>
</evidence>
<evidence type="ECO:0000259" key="4">
    <source>
        <dbReference type="PROSITE" id="PS50158"/>
    </source>
</evidence>
<keyword evidence="2" id="KW-0175">Coiled coil</keyword>
<gene>
    <name evidence="5" type="ORF">Tco_0924825</name>
</gene>
<protein>
    <submittedName>
        <fullName evidence="5">Ribonuclease H-like domain-containing protein</fullName>
    </submittedName>
</protein>
<feature type="region of interest" description="Disordered" evidence="3">
    <location>
        <begin position="1052"/>
        <end position="1071"/>
    </location>
</feature>
<reference evidence="5" key="1">
    <citation type="journal article" date="2022" name="Int. J. Mol. Sci.">
        <title>Draft Genome of Tanacetum Coccineum: Genomic Comparison of Closely Related Tanacetum-Family Plants.</title>
        <authorList>
            <person name="Yamashiro T."/>
            <person name="Shiraishi A."/>
            <person name="Nakayama K."/>
            <person name="Satake H."/>
        </authorList>
    </citation>
    <scope>NUCLEOTIDE SEQUENCE</scope>
</reference>
<dbReference type="PROSITE" id="PS50158">
    <property type="entry name" value="ZF_CCHC"/>
    <property type="match status" value="1"/>
</dbReference>
<comment type="caution">
    <text evidence="5">The sequence shown here is derived from an EMBL/GenBank/DDBJ whole genome shotgun (WGS) entry which is preliminary data.</text>
</comment>
<dbReference type="Proteomes" id="UP001151760">
    <property type="component" value="Unassembled WGS sequence"/>
</dbReference>
<feature type="region of interest" description="Disordered" evidence="3">
    <location>
        <begin position="314"/>
        <end position="339"/>
    </location>
</feature>
<evidence type="ECO:0000256" key="3">
    <source>
        <dbReference type="SAM" id="MobiDB-lite"/>
    </source>
</evidence>
<reference evidence="5" key="2">
    <citation type="submission" date="2022-01" db="EMBL/GenBank/DDBJ databases">
        <authorList>
            <person name="Yamashiro T."/>
            <person name="Shiraishi A."/>
            <person name="Satake H."/>
            <person name="Nakayama K."/>
        </authorList>
    </citation>
    <scope>NUCLEOTIDE SEQUENCE</scope>
</reference>
<dbReference type="SMART" id="SM00343">
    <property type="entry name" value="ZnF_C2HC"/>
    <property type="match status" value="2"/>
</dbReference>
<accession>A0ABQ5D521</accession>
<evidence type="ECO:0000256" key="2">
    <source>
        <dbReference type="SAM" id="Coils"/>
    </source>
</evidence>
<keyword evidence="1" id="KW-0863">Zinc-finger</keyword>
<dbReference type="Gene3D" id="4.10.60.10">
    <property type="entry name" value="Zinc finger, CCHC-type"/>
    <property type="match status" value="1"/>
</dbReference>
<sequence>MAEQDTPPRTITAMKILIIKKREYDIWSMRMRQYICHTDHNLWDVIINGDLEEESAPTGETSTPPAPKTSKQLAAKRNQERVKSILLLAIPDEYLLKFHNVADAKSLWVAIKARFRGNEESKKMQKNEDINQKFLRSLPPLWNQIALTMRNKPDIDEIYIDDLYNNHRVYVDEMKRSSSSTSTSQNLAFLSFENASSTNEVSTASGDFGVSIAGGISQVLTTLYLEEESTPTGETSDPPTPKTAKQLAAKMIRKNGSLAPFLHNQTTSPQLENEDFQQINEDDLEELDLRWQVAMLTVRCYNCHRKGHFARECRSGRNQGKRSYGDNGRSNAPTNESSSQALVAQDGLGGYDWSNDFEIEPVNYALMAISSSSSSSSSDNEVQKCSKQCLESFKTLQKNYDSEREKHSRARLEIQGYELALESLESRILVHEKNELAWGEKYEFQNYELKCREIKINNLNLELEKVVKERDELKLKIEKWEESSKNLDELLNSLDEYAIRKKIIESKTTNLNTKTSKTVGKTNEANTQKPKTVYESVNRDKVVIEDWNSDDEDDVSEVQIVSLVKTNETQTVKTRVDKIGQTSQKQGIRFKKIKACFVCKSTDHLIKDCNFHDKQSQEPKLKTVVNTGPRVDKSVWDNTKRKRAVHTVSTARPFSIARSVSTVRPFAPKIAQTGGAIRPIYLRMDNVRPRGSYSPIKRSYYTKPAFRPKDLKQDVKTFGVQNMTTAGTRAVVNTGKDSGSFMLKKGNPEILLQDHAVVDSGCSSHMTGNKAYLSDYEDYNGGFVAFGSDPKGANGLGKDFPNPFMAGSLPKTIKQSNDPPLSRGYTLGSGEDSLELMELMANCIQIIYIVRKKNREICTTEKGLQAISATIDGHEKLITEASLRRHLKLEDAEDISSLSNEEIFEHLAHIGITSSPSLSPQPTQPSPLPEPLQPTHEAEETASIPYDSPLHDVYLHGSAEGSMQQHELTVLVNKLNDRIDGLEKDLQQTKKFYSTALTKLVLRVKKLEYKLKSGKARRKAKIEEEVYEKPIDETEVIVKEKTPTEIIEEHGSGEKGEMEISTASPPKDTKVSTAEALVYTRRKAKDKGKAIMVEPATPNKVKKRTQVQLSMHEELARKMEEEERARFNAEQEARALQEEEEERLNLEATWELQK</sequence>